<dbReference type="SMART" id="SM00233">
    <property type="entry name" value="PH"/>
    <property type="match status" value="1"/>
</dbReference>
<feature type="region of interest" description="Disordered" evidence="4">
    <location>
        <begin position="295"/>
        <end position="329"/>
    </location>
</feature>
<accession>A0A9N8YNF9</accession>
<comment type="subcellular location">
    <subcellularLocation>
        <location evidence="1">Cell membrane</location>
    </subcellularLocation>
</comment>
<feature type="compositionally biased region" description="Polar residues" evidence="4">
    <location>
        <begin position="314"/>
        <end position="326"/>
    </location>
</feature>
<feature type="compositionally biased region" description="Acidic residues" evidence="4">
    <location>
        <begin position="17"/>
        <end position="26"/>
    </location>
</feature>
<dbReference type="PANTHER" id="PTHR10663">
    <property type="entry name" value="GUANYL-NUCLEOTIDE EXCHANGE FACTOR"/>
    <property type="match status" value="1"/>
</dbReference>
<dbReference type="PROSITE" id="PS50003">
    <property type="entry name" value="PH_DOMAIN"/>
    <property type="match status" value="1"/>
</dbReference>
<dbReference type="OrthoDB" id="2157641at2759"/>
<dbReference type="InterPro" id="IPR011993">
    <property type="entry name" value="PH-like_dom_sf"/>
</dbReference>
<dbReference type="Pfam" id="PF01369">
    <property type="entry name" value="Sec7"/>
    <property type="match status" value="1"/>
</dbReference>
<feature type="domain" description="SEC7" evidence="6">
    <location>
        <begin position="2"/>
        <end position="181"/>
    </location>
</feature>
<dbReference type="PRINTS" id="PR00683">
    <property type="entry name" value="SPECTRINPH"/>
</dbReference>
<keyword evidence="3" id="KW-0472">Membrane</keyword>
<feature type="compositionally biased region" description="Basic and acidic residues" evidence="4">
    <location>
        <begin position="675"/>
        <end position="690"/>
    </location>
</feature>
<gene>
    <name evidence="7" type="ORF">AMORRO_LOCUS305</name>
</gene>
<dbReference type="GO" id="GO:0005543">
    <property type="term" value="F:phospholipid binding"/>
    <property type="evidence" value="ECO:0007669"/>
    <property type="project" value="InterPro"/>
</dbReference>
<reference evidence="7" key="1">
    <citation type="submission" date="2021-06" db="EMBL/GenBank/DDBJ databases">
        <authorList>
            <person name="Kallberg Y."/>
            <person name="Tangrot J."/>
            <person name="Rosling A."/>
        </authorList>
    </citation>
    <scope>NUCLEOTIDE SEQUENCE</scope>
    <source>
        <strain evidence="7">CL551</strain>
    </source>
</reference>
<dbReference type="InterPro" id="IPR023394">
    <property type="entry name" value="Sec7_C_sf"/>
</dbReference>
<dbReference type="SMART" id="SM00222">
    <property type="entry name" value="Sec7"/>
    <property type="match status" value="1"/>
</dbReference>
<feature type="region of interest" description="Disordered" evidence="4">
    <location>
        <begin position="189"/>
        <end position="210"/>
    </location>
</feature>
<dbReference type="SUPFAM" id="SSF48425">
    <property type="entry name" value="Sec7 domain"/>
    <property type="match status" value="1"/>
</dbReference>
<evidence type="ECO:0000313" key="7">
    <source>
        <dbReference type="EMBL" id="CAG8441314.1"/>
    </source>
</evidence>
<feature type="region of interest" description="Disordered" evidence="4">
    <location>
        <begin position="651"/>
        <end position="691"/>
    </location>
</feature>
<dbReference type="PANTHER" id="PTHR10663:SF373">
    <property type="entry name" value="PH AND SEC7 DOMAIN-CONTAINING PROTEIN C11E3.11C"/>
    <property type="match status" value="1"/>
</dbReference>
<comment type="caution">
    <text evidence="7">The sequence shown here is derived from an EMBL/GenBank/DDBJ whole genome shotgun (WGS) entry which is preliminary data.</text>
</comment>
<feature type="compositionally biased region" description="Low complexity" evidence="4">
    <location>
        <begin position="662"/>
        <end position="672"/>
    </location>
</feature>
<organism evidence="7 8">
    <name type="scientific">Acaulospora morrowiae</name>
    <dbReference type="NCBI Taxonomy" id="94023"/>
    <lineage>
        <taxon>Eukaryota</taxon>
        <taxon>Fungi</taxon>
        <taxon>Fungi incertae sedis</taxon>
        <taxon>Mucoromycota</taxon>
        <taxon>Glomeromycotina</taxon>
        <taxon>Glomeromycetes</taxon>
        <taxon>Diversisporales</taxon>
        <taxon>Acaulosporaceae</taxon>
        <taxon>Acaulospora</taxon>
    </lineage>
</organism>
<dbReference type="InterPro" id="IPR001849">
    <property type="entry name" value="PH_domain"/>
</dbReference>
<evidence type="ECO:0000256" key="1">
    <source>
        <dbReference type="ARBA" id="ARBA00004236"/>
    </source>
</evidence>
<dbReference type="AlphaFoldDB" id="A0A9N8YNF9"/>
<feature type="region of interest" description="Disordered" evidence="4">
    <location>
        <begin position="1"/>
        <end position="33"/>
    </location>
</feature>
<dbReference type="EMBL" id="CAJVPV010000078">
    <property type="protein sequence ID" value="CAG8441314.1"/>
    <property type="molecule type" value="Genomic_DNA"/>
</dbReference>
<dbReference type="GO" id="GO:0005085">
    <property type="term" value="F:guanyl-nucleotide exchange factor activity"/>
    <property type="evidence" value="ECO:0007669"/>
    <property type="project" value="InterPro"/>
</dbReference>
<name>A0A9N8YNF9_9GLOM</name>
<evidence type="ECO:0000256" key="3">
    <source>
        <dbReference type="ARBA" id="ARBA00023136"/>
    </source>
</evidence>
<feature type="region of interest" description="Disordered" evidence="4">
    <location>
        <begin position="258"/>
        <end position="278"/>
    </location>
</feature>
<evidence type="ECO:0000313" key="8">
    <source>
        <dbReference type="Proteomes" id="UP000789342"/>
    </source>
</evidence>
<feature type="domain" description="PH" evidence="5">
    <location>
        <begin position="368"/>
        <end position="494"/>
    </location>
</feature>
<feature type="compositionally biased region" description="Low complexity" evidence="4">
    <location>
        <begin position="189"/>
        <end position="198"/>
    </location>
</feature>
<evidence type="ECO:0000259" key="5">
    <source>
        <dbReference type="PROSITE" id="PS50003"/>
    </source>
</evidence>
<dbReference type="InterPro" id="IPR035999">
    <property type="entry name" value="Sec7_dom_sf"/>
</dbReference>
<dbReference type="Gene3D" id="1.10.1000.11">
    <property type="entry name" value="Arf Nucleotide-binding Site Opener,domain 2"/>
    <property type="match status" value="2"/>
</dbReference>
<evidence type="ECO:0000256" key="4">
    <source>
        <dbReference type="SAM" id="MobiDB-lite"/>
    </source>
</evidence>
<sequence>ERTPKIQVNEVNSPESHDEEYYEDEISPSSVSEKMDDDVTILKARNAAKKCFDEDETFIKKEAIAEFLGGIKPLNSRALKFYMEYFNFSNLKLDMAFRRLCEKLYIKGETQQVDRILEAFSKRYWEYIVHAIAYSILLLNTDLHIAQVSSKMSRVQFIRNTMATVHEANTAQVNNNDISEDDQSTITSLETNTTPTTTRPRRSSSIKSWLGNPNSSVTNLSFAVNGSSRQWESELENLLKDMYNSIKSNQILLPLLSDVEKPSSPPPSGLHRSLSHSGYPNTRLNTLIAKARRISPSPSVISGGSDISGGNDSQARSGPSSLSLRRTSSCETEITTAITEEECEDDKASVTDSIDTDESLELYLSGAPYAKEGLLIRKHSRESTNKKAKDRSWKECFVVVEKGELRMFKFDTQSSRGSTRIGAIGGGNWMANATVMGQVDLCHTITNALPPPGYNRDRPFVFALLTSNGGLYFFQAGTAELVDEWVSTCNYWAARSSKEPLPGGVSNMEYGWGRCFEQNNDASEFEDSRSVMSDPRSVVSNVSSYNSDRIFVSEWKIPIPPSVPSNHDEASQLAALQKYRDDLENELNEHKGFWDPMSKLFNPRDPNYAKAVANWEKKSQWLLYEIVKYTTYIESIERSIARKAEMKRAKMKNAEAVDESNKGNNNSTSGSTDEGNEKEPDPSESKDRTKLSIQRATWTPGDGYSLNLPKELLFDDAMDDADDGVINDNFIGIEAALTAARNRTNKNKSAAHLLTETNHL</sequence>
<feature type="compositionally biased region" description="Basic and acidic residues" evidence="4">
    <location>
        <begin position="651"/>
        <end position="661"/>
    </location>
</feature>
<dbReference type="SUPFAM" id="SSF50729">
    <property type="entry name" value="PH domain-like"/>
    <property type="match status" value="1"/>
</dbReference>
<feature type="compositionally biased region" description="Low complexity" evidence="4">
    <location>
        <begin position="295"/>
        <end position="313"/>
    </location>
</feature>
<dbReference type="GO" id="GO:0032012">
    <property type="term" value="P:regulation of ARF protein signal transduction"/>
    <property type="evidence" value="ECO:0007669"/>
    <property type="project" value="InterPro"/>
</dbReference>
<proteinExistence type="predicted"/>
<dbReference type="PROSITE" id="PS50190">
    <property type="entry name" value="SEC7"/>
    <property type="match status" value="1"/>
</dbReference>
<dbReference type="InterPro" id="IPR041681">
    <property type="entry name" value="PH_9"/>
</dbReference>
<evidence type="ECO:0000256" key="2">
    <source>
        <dbReference type="ARBA" id="ARBA00022475"/>
    </source>
</evidence>
<feature type="non-terminal residue" evidence="7">
    <location>
        <position position="1"/>
    </location>
</feature>
<keyword evidence="8" id="KW-1185">Reference proteome</keyword>
<dbReference type="GO" id="GO:0005886">
    <property type="term" value="C:plasma membrane"/>
    <property type="evidence" value="ECO:0007669"/>
    <property type="project" value="UniProtKB-SubCell"/>
</dbReference>
<dbReference type="InterPro" id="IPR000904">
    <property type="entry name" value="Sec7_dom"/>
</dbReference>
<protein>
    <submittedName>
        <fullName evidence="7">15150_t:CDS:1</fullName>
    </submittedName>
</protein>
<dbReference type="InterPro" id="IPR001605">
    <property type="entry name" value="PH_dom-spectrin-type"/>
</dbReference>
<dbReference type="Gene3D" id="2.30.29.30">
    <property type="entry name" value="Pleckstrin-homology domain (PH domain)/Phosphotyrosine-binding domain (PTB)"/>
    <property type="match status" value="1"/>
</dbReference>
<evidence type="ECO:0000259" key="6">
    <source>
        <dbReference type="PROSITE" id="PS50190"/>
    </source>
</evidence>
<dbReference type="Proteomes" id="UP000789342">
    <property type="component" value="Unassembled WGS sequence"/>
</dbReference>
<keyword evidence="2" id="KW-1003">Cell membrane</keyword>
<dbReference type="Pfam" id="PF15410">
    <property type="entry name" value="PH_9"/>
    <property type="match status" value="1"/>
</dbReference>